<evidence type="ECO:0000313" key="3">
    <source>
        <dbReference type="Proteomes" id="UP001148838"/>
    </source>
</evidence>
<evidence type="ECO:0000313" key="2">
    <source>
        <dbReference type="EMBL" id="KAJ4439426.1"/>
    </source>
</evidence>
<comment type="caution">
    <text evidence="2">The sequence shown here is derived from an EMBL/GenBank/DDBJ whole genome shotgun (WGS) entry which is preliminary data.</text>
</comment>
<organism evidence="2 3">
    <name type="scientific">Periplaneta americana</name>
    <name type="common">American cockroach</name>
    <name type="synonym">Blatta americana</name>
    <dbReference type="NCBI Taxonomy" id="6978"/>
    <lineage>
        <taxon>Eukaryota</taxon>
        <taxon>Metazoa</taxon>
        <taxon>Ecdysozoa</taxon>
        <taxon>Arthropoda</taxon>
        <taxon>Hexapoda</taxon>
        <taxon>Insecta</taxon>
        <taxon>Pterygota</taxon>
        <taxon>Neoptera</taxon>
        <taxon>Polyneoptera</taxon>
        <taxon>Dictyoptera</taxon>
        <taxon>Blattodea</taxon>
        <taxon>Blattoidea</taxon>
        <taxon>Blattidae</taxon>
        <taxon>Blattinae</taxon>
        <taxon>Periplaneta</taxon>
    </lineage>
</organism>
<keyword evidence="3" id="KW-1185">Reference proteome</keyword>
<feature type="region of interest" description="Disordered" evidence="1">
    <location>
        <begin position="1"/>
        <end position="20"/>
    </location>
</feature>
<proteinExistence type="predicted"/>
<accession>A0ABQ8T0B5</accession>
<dbReference type="Proteomes" id="UP001148838">
    <property type="component" value="Unassembled WGS sequence"/>
</dbReference>
<reference evidence="2 3" key="1">
    <citation type="journal article" date="2022" name="Allergy">
        <title>Genome assembly and annotation of Periplaneta americana reveal a comprehensive cockroach allergen profile.</title>
        <authorList>
            <person name="Wang L."/>
            <person name="Xiong Q."/>
            <person name="Saelim N."/>
            <person name="Wang L."/>
            <person name="Nong W."/>
            <person name="Wan A.T."/>
            <person name="Shi M."/>
            <person name="Liu X."/>
            <person name="Cao Q."/>
            <person name="Hui J.H.L."/>
            <person name="Sookrung N."/>
            <person name="Leung T.F."/>
            <person name="Tungtrongchitr A."/>
            <person name="Tsui S.K.W."/>
        </authorList>
    </citation>
    <scope>NUCLEOTIDE SEQUENCE [LARGE SCALE GENOMIC DNA]</scope>
    <source>
        <strain evidence="2">PWHHKU_190912</strain>
    </source>
</reference>
<name>A0ABQ8T0B5_PERAM</name>
<sequence>MAGLCEGGNEPPGSFKSPKYLTEEKEDTKGMAYILNYGTISGKIDRILRKHEIKSIHKPRPHGTEALKKTTELLESLEATIQFTLMKT</sequence>
<dbReference type="EMBL" id="JAJSOF020000017">
    <property type="protein sequence ID" value="KAJ4439426.1"/>
    <property type="molecule type" value="Genomic_DNA"/>
</dbReference>
<gene>
    <name evidence="2" type="ORF">ANN_07550</name>
</gene>
<evidence type="ECO:0000256" key="1">
    <source>
        <dbReference type="SAM" id="MobiDB-lite"/>
    </source>
</evidence>
<protein>
    <submittedName>
        <fullName evidence="2">Uncharacterized protein</fullName>
    </submittedName>
</protein>